<dbReference type="NCBIfam" id="TIGR00566">
    <property type="entry name" value="trpG_papA"/>
    <property type="match status" value="1"/>
</dbReference>
<protein>
    <submittedName>
        <fullName evidence="3">Anthranilate synthase component II</fullName>
    </submittedName>
</protein>
<feature type="domain" description="Glutamine amidotransferase" evidence="2">
    <location>
        <begin position="4"/>
        <end position="186"/>
    </location>
</feature>
<dbReference type="InterPro" id="IPR029062">
    <property type="entry name" value="Class_I_gatase-like"/>
</dbReference>
<dbReference type="Gene3D" id="3.40.50.880">
    <property type="match status" value="1"/>
</dbReference>
<name>A0ABW1B0W1_9ACTN</name>
<comment type="caution">
    <text evidence="3">The sequence shown here is derived from an EMBL/GenBank/DDBJ whole genome shotgun (WGS) entry which is preliminary data.</text>
</comment>
<dbReference type="PRINTS" id="PR00097">
    <property type="entry name" value="ANTSNTHASEII"/>
</dbReference>
<dbReference type="Pfam" id="PF00117">
    <property type="entry name" value="GATase"/>
    <property type="match status" value="1"/>
</dbReference>
<dbReference type="RefSeq" id="WP_272167932.1">
    <property type="nucleotide sequence ID" value="NZ_JAQOSL010000001.1"/>
</dbReference>
<keyword evidence="1" id="KW-0315">Glutamine amidotransferase</keyword>
<dbReference type="EMBL" id="JBHSNZ010000002">
    <property type="protein sequence ID" value="MFC5806543.1"/>
    <property type="molecule type" value="Genomic_DNA"/>
</dbReference>
<dbReference type="PANTHER" id="PTHR43418">
    <property type="entry name" value="MULTIFUNCTIONAL TRYPTOPHAN BIOSYNTHESIS PROTEIN-RELATED"/>
    <property type="match status" value="1"/>
</dbReference>
<organism evidence="3 4">
    <name type="scientific">Streptomyces heilongjiangensis</name>
    <dbReference type="NCBI Taxonomy" id="945052"/>
    <lineage>
        <taxon>Bacteria</taxon>
        <taxon>Bacillati</taxon>
        <taxon>Actinomycetota</taxon>
        <taxon>Actinomycetes</taxon>
        <taxon>Kitasatosporales</taxon>
        <taxon>Streptomycetaceae</taxon>
        <taxon>Streptomyces</taxon>
    </lineage>
</organism>
<dbReference type="InterPro" id="IPR006221">
    <property type="entry name" value="TrpG/PapA_dom"/>
</dbReference>
<dbReference type="Proteomes" id="UP001596112">
    <property type="component" value="Unassembled WGS sequence"/>
</dbReference>
<dbReference type="PRINTS" id="PR00099">
    <property type="entry name" value="CPSGATASE"/>
</dbReference>
<reference evidence="4" key="1">
    <citation type="journal article" date="2019" name="Int. J. Syst. Evol. Microbiol.">
        <title>The Global Catalogue of Microorganisms (GCM) 10K type strain sequencing project: providing services to taxonomists for standard genome sequencing and annotation.</title>
        <authorList>
            <consortium name="The Broad Institute Genomics Platform"/>
            <consortium name="The Broad Institute Genome Sequencing Center for Infectious Disease"/>
            <person name="Wu L."/>
            <person name="Ma J."/>
        </authorList>
    </citation>
    <scope>NUCLEOTIDE SEQUENCE [LARGE SCALE GENOMIC DNA]</scope>
    <source>
        <strain evidence="4">JCM 9918</strain>
    </source>
</reference>
<dbReference type="InterPro" id="IPR017926">
    <property type="entry name" value="GATASE"/>
</dbReference>
<gene>
    <name evidence="3" type="ORF">ACFQGO_03320</name>
</gene>
<evidence type="ECO:0000256" key="1">
    <source>
        <dbReference type="ARBA" id="ARBA00022962"/>
    </source>
</evidence>
<evidence type="ECO:0000313" key="3">
    <source>
        <dbReference type="EMBL" id="MFC5806543.1"/>
    </source>
</evidence>
<accession>A0ABW1B0W1</accession>
<dbReference type="InterPro" id="IPR050472">
    <property type="entry name" value="Anth_synth/Amidotransfase"/>
</dbReference>
<evidence type="ECO:0000313" key="4">
    <source>
        <dbReference type="Proteomes" id="UP001596112"/>
    </source>
</evidence>
<dbReference type="SUPFAM" id="SSF52317">
    <property type="entry name" value="Class I glutamine amidotransferase-like"/>
    <property type="match status" value="1"/>
</dbReference>
<dbReference type="CDD" id="cd01743">
    <property type="entry name" value="GATase1_Anthranilate_Synthase"/>
    <property type="match status" value="1"/>
</dbReference>
<dbReference type="PANTHER" id="PTHR43418:SF4">
    <property type="entry name" value="MULTIFUNCTIONAL TRYPTOPHAN BIOSYNTHESIS PROTEIN"/>
    <property type="match status" value="1"/>
</dbReference>
<dbReference type="PRINTS" id="PR00096">
    <property type="entry name" value="GATASE"/>
</dbReference>
<dbReference type="PROSITE" id="PS51273">
    <property type="entry name" value="GATASE_TYPE_1"/>
    <property type="match status" value="1"/>
</dbReference>
<keyword evidence="4" id="KW-1185">Reference proteome</keyword>
<evidence type="ECO:0000259" key="2">
    <source>
        <dbReference type="Pfam" id="PF00117"/>
    </source>
</evidence>
<sequence length="196" mass="21348">MKSLVVDAYDSFVHIIRQYLLELDAGPVVVRSGDLDHAAVEAMDPDLLVLGPGPGHPAVSGHVELIRRFAGHIPVLGVCLGHQALGLAYGAEVRRARPMHGKTSALEHDGAGMFEGVPQLVRVTRYHSLVVEEESVPACLEVTARSLDDGLVMGLRHRELPLESVQFHPESVCTEQGMTLFGNFVRQHGRVRRAVV</sequence>
<proteinExistence type="predicted"/>